<dbReference type="RefSeq" id="WP_015351306.1">
    <property type="nucleotide sequence ID" value="NC_020126.1"/>
</dbReference>
<keyword evidence="4" id="KW-1185">Reference proteome</keyword>
<evidence type="ECO:0000313" key="4">
    <source>
        <dbReference type="Proteomes" id="UP000011131"/>
    </source>
</evidence>
<dbReference type="HOGENOM" id="CLU_020027_2_1_7"/>
<evidence type="ECO:0000256" key="1">
    <source>
        <dbReference type="SAM" id="SignalP"/>
    </source>
</evidence>
<reference evidence="3 4" key="1">
    <citation type="journal article" date="2013" name="Genome Announc.">
        <title>Complete genome sequence of Myxococcus stipitatus strain DSM 14675, a fruiting myxobacterium.</title>
        <authorList>
            <person name="Huntley S."/>
            <person name="Kneip S."/>
            <person name="Treuner-Lange A."/>
            <person name="Sogaard-Andersen L."/>
        </authorList>
    </citation>
    <scope>NUCLEOTIDE SEQUENCE [LARGE SCALE GENOMIC DNA]</scope>
    <source>
        <strain evidence="4">DSM 14675 / JCM 12634 / Mx s8</strain>
    </source>
</reference>
<dbReference type="eggNOG" id="COG1680">
    <property type="taxonomic scope" value="Bacteria"/>
</dbReference>
<keyword evidence="1" id="KW-0732">Signal</keyword>
<feature type="domain" description="Beta-lactamase-related" evidence="2">
    <location>
        <begin position="43"/>
        <end position="367"/>
    </location>
</feature>
<dbReference type="InterPro" id="IPR012338">
    <property type="entry name" value="Beta-lactam/transpept-like"/>
</dbReference>
<dbReference type="PATRIC" id="fig|1278073.3.peg.5856"/>
<dbReference type="KEGG" id="msd:MYSTI_05775"/>
<accession>L7UDQ9</accession>
<evidence type="ECO:0000313" key="3">
    <source>
        <dbReference type="EMBL" id="AGC47051.1"/>
    </source>
</evidence>
<evidence type="ECO:0000259" key="2">
    <source>
        <dbReference type="Pfam" id="PF00144"/>
    </source>
</evidence>
<dbReference type="Pfam" id="PF00144">
    <property type="entry name" value="Beta-lactamase"/>
    <property type="match status" value="1"/>
</dbReference>
<organism evidence="3 4">
    <name type="scientific">Myxococcus stipitatus (strain DSM 14675 / JCM 12634 / Mx s8)</name>
    <dbReference type="NCBI Taxonomy" id="1278073"/>
    <lineage>
        <taxon>Bacteria</taxon>
        <taxon>Pseudomonadati</taxon>
        <taxon>Myxococcota</taxon>
        <taxon>Myxococcia</taxon>
        <taxon>Myxococcales</taxon>
        <taxon>Cystobacterineae</taxon>
        <taxon>Myxococcaceae</taxon>
        <taxon>Myxococcus</taxon>
    </lineage>
</organism>
<dbReference type="Proteomes" id="UP000011131">
    <property type="component" value="Chromosome"/>
</dbReference>
<feature type="signal peptide" evidence="1">
    <location>
        <begin position="1"/>
        <end position="25"/>
    </location>
</feature>
<name>L7UDQ9_MYXSD</name>
<dbReference type="InterPro" id="IPR050491">
    <property type="entry name" value="AmpC-like"/>
</dbReference>
<dbReference type="SUPFAM" id="SSF56601">
    <property type="entry name" value="beta-lactamase/transpeptidase-like"/>
    <property type="match status" value="1"/>
</dbReference>
<dbReference type="EMBL" id="CP004025">
    <property type="protein sequence ID" value="AGC47051.1"/>
    <property type="molecule type" value="Genomic_DNA"/>
</dbReference>
<dbReference type="PANTHER" id="PTHR46825">
    <property type="entry name" value="D-ALANYL-D-ALANINE-CARBOXYPEPTIDASE/ENDOPEPTIDASE AMPH"/>
    <property type="match status" value="1"/>
</dbReference>
<dbReference type="PROSITE" id="PS51257">
    <property type="entry name" value="PROKAR_LIPOPROTEIN"/>
    <property type="match status" value="1"/>
</dbReference>
<dbReference type="AlphaFoldDB" id="L7UDQ9"/>
<dbReference type="InterPro" id="IPR001466">
    <property type="entry name" value="Beta-lactam-related"/>
</dbReference>
<gene>
    <name evidence="3" type="ordered locus">MYSTI_05775</name>
</gene>
<proteinExistence type="predicted"/>
<sequence length="383" mass="41102">MSARTRPRSKLAWLSLAVFVGLAGAVSGCDNDDEPTTTLHADLQALIEDSVAKGLTPGAALAVTSDGGKTWLGAAGVSDVEQAHARSPQDRFRAGSILKTLVATAVLQSVEQRKLTLEDTLTKHLPASVTSRIEHAQDITVAMLLAHRSGIPEWVTSETDMRIFEDPEHLWTLEEILDLSRAQPSVFPPGTQYGYSNTNYVLLGEVLSAVEGRSWREVVRERVLARAGLSHSVLPEPGDPTCPAPCARGYISFDEKLMDITLVDPSMAGASGGHALVTSVTDLGLFWKKLRAGALFERKETLDAMFAFQPAPEPESRLVGYGLGVMRLESRGVVALGHLGTTAGYQSFMLEVPATGRIVTGNINVMGDLAAVLEPILERVGRP</sequence>
<feature type="chain" id="PRO_5003983881" evidence="1">
    <location>
        <begin position="26"/>
        <end position="383"/>
    </location>
</feature>
<dbReference type="Gene3D" id="3.40.710.10">
    <property type="entry name" value="DD-peptidase/beta-lactamase superfamily"/>
    <property type="match status" value="1"/>
</dbReference>
<protein>
    <submittedName>
        <fullName evidence="3">Beta-lactamase</fullName>
    </submittedName>
</protein>
<dbReference type="STRING" id="1278073.MYSTI_05775"/>
<dbReference type="PANTHER" id="PTHR46825:SF7">
    <property type="entry name" value="D-ALANYL-D-ALANINE CARBOXYPEPTIDASE"/>
    <property type="match status" value="1"/>
</dbReference>